<gene>
    <name evidence="1" type="ORF">CEXT_35481</name>
</gene>
<dbReference type="EMBL" id="BPLR01012869">
    <property type="protein sequence ID" value="GIY57205.1"/>
    <property type="molecule type" value="Genomic_DNA"/>
</dbReference>
<organism evidence="1 2">
    <name type="scientific">Caerostris extrusa</name>
    <name type="common">Bark spider</name>
    <name type="synonym">Caerostris bankana</name>
    <dbReference type="NCBI Taxonomy" id="172846"/>
    <lineage>
        <taxon>Eukaryota</taxon>
        <taxon>Metazoa</taxon>
        <taxon>Ecdysozoa</taxon>
        <taxon>Arthropoda</taxon>
        <taxon>Chelicerata</taxon>
        <taxon>Arachnida</taxon>
        <taxon>Araneae</taxon>
        <taxon>Araneomorphae</taxon>
        <taxon>Entelegynae</taxon>
        <taxon>Araneoidea</taxon>
        <taxon>Araneidae</taxon>
        <taxon>Caerostris</taxon>
    </lineage>
</organism>
<proteinExistence type="predicted"/>
<evidence type="ECO:0000313" key="2">
    <source>
        <dbReference type="Proteomes" id="UP001054945"/>
    </source>
</evidence>
<evidence type="ECO:0008006" key="3">
    <source>
        <dbReference type="Google" id="ProtNLM"/>
    </source>
</evidence>
<keyword evidence="2" id="KW-1185">Reference proteome</keyword>
<accession>A0AAV4UH91</accession>
<reference evidence="1 2" key="1">
    <citation type="submission" date="2021-06" db="EMBL/GenBank/DDBJ databases">
        <title>Caerostris extrusa draft genome.</title>
        <authorList>
            <person name="Kono N."/>
            <person name="Arakawa K."/>
        </authorList>
    </citation>
    <scope>NUCLEOTIDE SEQUENCE [LARGE SCALE GENOMIC DNA]</scope>
</reference>
<protein>
    <recommendedName>
        <fullName evidence="3">Reverse transcriptase</fullName>
    </recommendedName>
</protein>
<name>A0AAV4UH91_CAEEX</name>
<evidence type="ECO:0000313" key="1">
    <source>
        <dbReference type="EMBL" id="GIY57205.1"/>
    </source>
</evidence>
<dbReference type="AlphaFoldDB" id="A0AAV4UH91"/>
<dbReference type="Proteomes" id="UP001054945">
    <property type="component" value="Unassembled WGS sequence"/>
</dbReference>
<sequence>MSTNLAPIALNVRMKTPRRNFRVTRPEKNTREVEKRYLARLKSGLIGWWERWQKLFTLYSPYWTVFNPIKRRFSDASELTLQSFPA</sequence>
<comment type="caution">
    <text evidence="1">The sequence shown here is derived from an EMBL/GenBank/DDBJ whole genome shotgun (WGS) entry which is preliminary data.</text>
</comment>